<dbReference type="InterPro" id="IPR023214">
    <property type="entry name" value="HAD_sf"/>
</dbReference>
<dbReference type="EMBL" id="WJXZ01000006">
    <property type="protein sequence ID" value="MRS62049.1"/>
    <property type="molecule type" value="Genomic_DNA"/>
</dbReference>
<dbReference type="SFLD" id="SFLDS00003">
    <property type="entry name" value="Haloacid_Dehalogenase"/>
    <property type="match status" value="1"/>
</dbReference>
<name>A0A7K0EJN1_9BACT</name>
<keyword evidence="2" id="KW-0449">Lipoprotein</keyword>
<dbReference type="InterPro" id="IPR036412">
    <property type="entry name" value="HAD-like_sf"/>
</dbReference>
<dbReference type="Pfam" id="PF03767">
    <property type="entry name" value="Acid_phosphat_B"/>
    <property type="match status" value="1"/>
</dbReference>
<dbReference type="SFLD" id="SFLDG01125">
    <property type="entry name" value="C1.1:_Acid_Phosphatase_Like"/>
    <property type="match status" value="1"/>
</dbReference>
<comment type="caution">
    <text evidence="2">The sequence shown here is derived from an EMBL/GenBank/DDBJ whole genome shotgun (WGS) entry which is preliminary data.</text>
</comment>
<proteinExistence type="predicted"/>
<dbReference type="RefSeq" id="WP_154175428.1">
    <property type="nucleotide sequence ID" value="NZ_WJXZ01000006.1"/>
</dbReference>
<keyword evidence="1" id="KW-0732">Signal</keyword>
<sequence length="270" mass="30538">MKQLILAIALLVSLSDCTQKTTKVFHQSTSRSITSLDYSLNSVLWQQRSGEYRALCYQAFALAKMQLQEMIRQKPVSSKPLAIITDIDESVLDNSPQQAHDLLNHQLYTPESWKAWTALARAKALPGAVEFFQFANQNGVQIFYISNRNADELEATIQNLKQTGFPQADAQHVIMKGSSSDKEPRRLAVAEKHQVAMLIGDNLNDFDKRFYQQDATQRSALVDAHHQDFGTRFIVLPNAIYGDWESAIWNARPVSPKVADKLKHEALESY</sequence>
<dbReference type="OrthoDB" id="395856at2"/>
<evidence type="ECO:0000256" key="1">
    <source>
        <dbReference type="ARBA" id="ARBA00022729"/>
    </source>
</evidence>
<dbReference type="CDD" id="cd07534">
    <property type="entry name" value="HAD_CAP"/>
    <property type="match status" value="1"/>
</dbReference>
<dbReference type="Gene3D" id="3.40.50.1000">
    <property type="entry name" value="HAD superfamily/HAD-like"/>
    <property type="match status" value="1"/>
</dbReference>
<dbReference type="InterPro" id="IPR006423">
    <property type="entry name" value="Lipo_e_P4"/>
</dbReference>
<protein>
    <submittedName>
        <fullName evidence="2">5'-nucleotidase, lipoprotein e(P4) family</fullName>
    </submittedName>
</protein>
<organism evidence="2 3">
    <name type="scientific">Larkinella terrae</name>
    <dbReference type="NCBI Taxonomy" id="2025311"/>
    <lineage>
        <taxon>Bacteria</taxon>
        <taxon>Pseudomonadati</taxon>
        <taxon>Bacteroidota</taxon>
        <taxon>Cytophagia</taxon>
        <taxon>Cytophagales</taxon>
        <taxon>Spirosomataceae</taxon>
        <taxon>Larkinella</taxon>
    </lineage>
</organism>
<evidence type="ECO:0000313" key="3">
    <source>
        <dbReference type="Proteomes" id="UP000441754"/>
    </source>
</evidence>
<dbReference type="PANTHER" id="PTHR31284">
    <property type="entry name" value="ACID PHOSPHATASE-LIKE PROTEIN"/>
    <property type="match status" value="1"/>
</dbReference>
<dbReference type="NCBIfam" id="TIGR01533">
    <property type="entry name" value="lipo_e_P4"/>
    <property type="match status" value="1"/>
</dbReference>
<dbReference type="SUPFAM" id="SSF56784">
    <property type="entry name" value="HAD-like"/>
    <property type="match status" value="1"/>
</dbReference>
<dbReference type="InterPro" id="IPR005519">
    <property type="entry name" value="Acid_phosphat_B-like"/>
</dbReference>
<keyword evidence="3" id="KW-1185">Reference proteome</keyword>
<dbReference type="Proteomes" id="UP000441754">
    <property type="component" value="Unassembled WGS sequence"/>
</dbReference>
<dbReference type="GO" id="GO:0009279">
    <property type="term" value="C:cell outer membrane"/>
    <property type="evidence" value="ECO:0007669"/>
    <property type="project" value="InterPro"/>
</dbReference>
<reference evidence="2 3" key="1">
    <citation type="journal article" date="2018" name="Antonie Van Leeuwenhoek">
        <title>Larkinella terrae sp. nov., isolated from soil on Jeju Island, South Korea.</title>
        <authorList>
            <person name="Ten L.N."/>
            <person name="Jeon J."/>
            <person name="Park S.J."/>
            <person name="Park S."/>
            <person name="Lee S.Y."/>
            <person name="Kim M.K."/>
            <person name="Jung H.Y."/>
        </authorList>
    </citation>
    <scope>NUCLEOTIDE SEQUENCE [LARGE SCALE GENOMIC DNA]</scope>
    <source>
        <strain evidence="2 3">KCTC 52001</strain>
    </source>
</reference>
<dbReference type="PANTHER" id="PTHR31284:SF10">
    <property type="entry name" value="ACID PHOSPHATASE-LIKE PROTEIN"/>
    <property type="match status" value="1"/>
</dbReference>
<gene>
    <name evidence="2" type="ORF">GJJ30_12180</name>
</gene>
<dbReference type="AlphaFoldDB" id="A0A7K0EJN1"/>
<evidence type="ECO:0000313" key="2">
    <source>
        <dbReference type="EMBL" id="MRS62049.1"/>
    </source>
</evidence>
<accession>A0A7K0EJN1</accession>
<dbReference type="PIRSF" id="PIRSF019271">
    <property type="entry name" value="Acid_Ptase_C"/>
    <property type="match status" value="1"/>
</dbReference>